<evidence type="ECO:0000256" key="5">
    <source>
        <dbReference type="ARBA" id="ARBA00022741"/>
    </source>
</evidence>
<dbReference type="InterPro" id="IPR000858">
    <property type="entry name" value="S_locus_glycoprot_dom"/>
</dbReference>
<evidence type="ECO:0000256" key="12">
    <source>
        <dbReference type="SAM" id="Phobius"/>
    </source>
</evidence>
<dbReference type="PROSITE" id="PS50927">
    <property type="entry name" value="BULB_LECTIN"/>
    <property type="match status" value="1"/>
</dbReference>
<evidence type="ECO:0000256" key="2">
    <source>
        <dbReference type="ARBA" id="ARBA00022679"/>
    </source>
</evidence>
<keyword evidence="17" id="KW-1185">Reference proteome</keyword>
<dbReference type="PROSITE" id="PS00107">
    <property type="entry name" value="PROTEIN_KINASE_ATP"/>
    <property type="match status" value="1"/>
</dbReference>
<keyword evidence="5 11" id="KW-0547">Nucleotide-binding</keyword>
<evidence type="ECO:0000313" key="17">
    <source>
        <dbReference type="Proteomes" id="UP001642360"/>
    </source>
</evidence>
<keyword evidence="10" id="KW-0325">Glycoprotein</keyword>
<evidence type="ECO:0000256" key="6">
    <source>
        <dbReference type="ARBA" id="ARBA00022840"/>
    </source>
</evidence>
<feature type="binding site" evidence="11">
    <location>
        <position position="554"/>
    </location>
    <ligand>
        <name>ATP</name>
        <dbReference type="ChEBI" id="CHEBI:30616"/>
    </ligand>
</feature>
<organism evidence="16 17">
    <name type="scientific">Ilex paraguariensis</name>
    <name type="common">yerba mate</name>
    <dbReference type="NCBI Taxonomy" id="185542"/>
    <lineage>
        <taxon>Eukaryota</taxon>
        <taxon>Viridiplantae</taxon>
        <taxon>Streptophyta</taxon>
        <taxon>Embryophyta</taxon>
        <taxon>Tracheophyta</taxon>
        <taxon>Spermatophyta</taxon>
        <taxon>Magnoliopsida</taxon>
        <taxon>eudicotyledons</taxon>
        <taxon>Gunneridae</taxon>
        <taxon>Pentapetalae</taxon>
        <taxon>asterids</taxon>
        <taxon>campanulids</taxon>
        <taxon>Aquifoliales</taxon>
        <taxon>Aquifoliaceae</taxon>
        <taxon>Ilex</taxon>
    </lineage>
</organism>
<evidence type="ECO:0000256" key="7">
    <source>
        <dbReference type="ARBA" id="ARBA00022989"/>
    </source>
</evidence>
<dbReference type="PANTHER" id="PTHR47974:SF6">
    <property type="entry name" value="NON-SPECIFIC SERINE_THREONINE PROTEIN KINASE"/>
    <property type="match status" value="1"/>
</dbReference>
<reference evidence="16 17" key="1">
    <citation type="submission" date="2024-02" db="EMBL/GenBank/DDBJ databases">
        <authorList>
            <person name="Vignale AGUSTIN F."/>
            <person name="Sosa J E."/>
            <person name="Modenutti C."/>
        </authorList>
    </citation>
    <scope>NUCLEOTIDE SEQUENCE [LARGE SCALE GENOMIC DNA]</scope>
</reference>
<dbReference type="FunFam" id="3.30.200.20:FF:000178">
    <property type="entry name" value="serine/threonine-protein kinase PBS1-like"/>
    <property type="match status" value="1"/>
</dbReference>
<proteinExistence type="predicted"/>
<sequence>MALQVWETFSKNQSQHTHVSLQRPSLCLGPPIKLGEITLEELKQYDGSDSKKPLLMAIKVPQPSSAQQPPPNNISSFSSSDLPWRPDQNQILLSPNSTFAAGFQPVPTSPNMYTFSVWFHNISQTAIVWSANDNSHVNRSATVFITRSGELRLGYSSGENLWPSKPTGNTNSSRLILHDNGNLVFGNWKSFSHPTNTILPNQQINGTTLSSKNGKFRFVDSKQLVFDANESYYSTDDSFVLLDYNGKVSQENGASFISADFGATRLRKLTLDEDGNLRIYSFDPKLGQWIVGWQAVSELCTILGTCGPNYICMYDGSNSTFCICPPGFRRVSAGGKESCQRKTPMTDLRNSKFLRFDYVNFSGGSNGTDINAQNFSTCEASCLNDPKCLGFGFKYDGSRYCVLQLERLRFGYWSPGNEIATFVRVDRSEPDESNFTGMLNLLETTCPVRVSLPYPPKESSTTTRNIVLICTLFAAELFSGVFFFWAFLKKYIKYRDMAQTFGLEFMPAGGPKRFRYAELKAATNDFSRNNIIGKGGFGDVYKGELNDHRVVAVKCLRNITGGDAEFWAEVTIIAQKHHLNLVRLWGFCAEKGQRMLVYEYVPNGSLDKFLFQG</sequence>
<evidence type="ECO:0000259" key="15">
    <source>
        <dbReference type="PROSITE" id="PS50948"/>
    </source>
</evidence>
<keyword evidence="9" id="KW-1015">Disulfide bond</keyword>
<dbReference type="InterPro" id="IPR036426">
    <property type="entry name" value="Bulb-type_lectin_dom_sf"/>
</dbReference>
<dbReference type="PROSITE" id="PS50011">
    <property type="entry name" value="PROTEIN_KINASE_DOM"/>
    <property type="match status" value="1"/>
</dbReference>
<dbReference type="GO" id="GO:0016740">
    <property type="term" value="F:transferase activity"/>
    <property type="evidence" value="ECO:0007669"/>
    <property type="project" value="UniProtKB-KW"/>
</dbReference>
<dbReference type="Pfam" id="PF07714">
    <property type="entry name" value="PK_Tyr_Ser-Thr"/>
    <property type="match status" value="1"/>
</dbReference>
<protein>
    <recommendedName>
        <fullName evidence="18">Non-specific serine/threonine protein kinase</fullName>
    </recommendedName>
</protein>
<dbReference type="Gene3D" id="3.30.200.20">
    <property type="entry name" value="Phosphorylase Kinase, domain 1"/>
    <property type="match status" value="1"/>
</dbReference>
<gene>
    <name evidence="16" type="ORF">ILEXP_LOCUS10610</name>
</gene>
<dbReference type="GO" id="GO:0016020">
    <property type="term" value="C:membrane"/>
    <property type="evidence" value="ECO:0007669"/>
    <property type="project" value="UniProtKB-SubCell"/>
</dbReference>
<dbReference type="Pfam" id="PF01453">
    <property type="entry name" value="B_lectin"/>
    <property type="match status" value="1"/>
</dbReference>
<keyword evidence="7 12" id="KW-1133">Transmembrane helix</keyword>
<dbReference type="SMART" id="SM00108">
    <property type="entry name" value="B_lectin"/>
    <property type="match status" value="1"/>
</dbReference>
<keyword evidence="8 12" id="KW-0472">Membrane</keyword>
<keyword evidence="6 11" id="KW-0067">ATP-binding</keyword>
<keyword evidence="4" id="KW-0732">Signal</keyword>
<keyword evidence="3 12" id="KW-0812">Transmembrane</keyword>
<name>A0ABC8RFE9_9AQUA</name>
<evidence type="ECO:0008006" key="18">
    <source>
        <dbReference type="Google" id="ProtNLM"/>
    </source>
</evidence>
<evidence type="ECO:0000256" key="9">
    <source>
        <dbReference type="ARBA" id="ARBA00023157"/>
    </source>
</evidence>
<dbReference type="InterPro" id="IPR001480">
    <property type="entry name" value="Bulb-type_lectin_dom"/>
</dbReference>
<feature type="domain" description="Apple" evidence="15">
    <location>
        <begin position="339"/>
        <end position="426"/>
    </location>
</feature>
<dbReference type="AlphaFoldDB" id="A0ABC8RFE9"/>
<accession>A0ABC8RFE9</accession>
<dbReference type="Proteomes" id="UP001642360">
    <property type="component" value="Unassembled WGS sequence"/>
</dbReference>
<dbReference type="GO" id="GO:0005524">
    <property type="term" value="F:ATP binding"/>
    <property type="evidence" value="ECO:0007669"/>
    <property type="project" value="UniProtKB-UniRule"/>
</dbReference>
<feature type="domain" description="Bulb-type lectin" evidence="14">
    <location>
        <begin position="77"/>
        <end position="198"/>
    </location>
</feature>
<evidence type="ECO:0000256" key="1">
    <source>
        <dbReference type="ARBA" id="ARBA00004167"/>
    </source>
</evidence>
<evidence type="ECO:0000256" key="8">
    <source>
        <dbReference type="ARBA" id="ARBA00023136"/>
    </source>
</evidence>
<evidence type="ECO:0000256" key="11">
    <source>
        <dbReference type="PROSITE-ProRule" id="PRU10141"/>
    </source>
</evidence>
<dbReference type="SUPFAM" id="SSF51110">
    <property type="entry name" value="alpha-D-mannose-specific plant lectins"/>
    <property type="match status" value="1"/>
</dbReference>
<evidence type="ECO:0000259" key="14">
    <source>
        <dbReference type="PROSITE" id="PS50927"/>
    </source>
</evidence>
<dbReference type="EMBL" id="CAUOFW020001263">
    <property type="protein sequence ID" value="CAK9142916.1"/>
    <property type="molecule type" value="Genomic_DNA"/>
</dbReference>
<feature type="transmembrane region" description="Helical" evidence="12">
    <location>
        <begin position="466"/>
        <end position="488"/>
    </location>
</feature>
<evidence type="ECO:0000256" key="3">
    <source>
        <dbReference type="ARBA" id="ARBA00022692"/>
    </source>
</evidence>
<evidence type="ECO:0000256" key="4">
    <source>
        <dbReference type="ARBA" id="ARBA00022729"/>
    </source>
</evidence>
<dbReference type="InterPro" id="IPR001245">
    <property type="entry name" value="Ser-Thr/Tyr_kinase_cat_dom"/>
</dbReference>
<dbReference type="PANTHER" id="PTHR47974">
    <property type="entry name" value="OS07G0415500 PROTEIN"/>
    <property type="match status" value="1"/>
</dbReference>
<evidence type="ECO:0000256" key="10">
    <source>
        <dbReference type="ARBA" id="ARBA00023180"/>
    </source>
</evidence>
<dbReference type="InterPro" id="IPR003609">
    <property type="entry name" value="Pan_app"/>
</dbReference>
<evidence type="ECO:0000259" key="13">
    <source>
        <dbReference type="PROSITE" id="PS50011"/>
    </source>
</evidence>
<evidence type="ECO:0000313" key="16">
    <source>
        <dbReference type="EMBL" id="CAK9142916.1"/>
    </source>
</evidence>
<dbReference type="CDD" id="cd00053">
    <property type="entry name" value="EGF"/>
    <property type="match status" value="1"/>
</dbReference>
<comment type="subcellular location">
    <subcellularLocation>
        <location evidence="1">Membrane</location>
        <topology evidence="1">Single-pass membrane protein</topology>
    </subcellularLocation>
</comment>
<dbReference type="InterPro" id="IPR017441">
    <property type="entry name" value="Protein_kinase_ATP_BS"/>
</dbReference>
<keyword evidence="2" id="KW-0808">Transferase</keyword>
<dbReference type="Pfam" id="PF00954">
    <property type="entry name" value="S_locus_glycop"/>
    <property type="match status" value="1"/>
</dbReference>
<dbReference type="InterPro" id="IPR000719">
    <property type="entry name" value="Prot_kinase_dom"/>
</dbReference>
<feature type="domain" description="Protein kinase" evidence="13">
    <location>
        <begin position="526"/>
        <end position="613"/>
    </location>
</feature>
<dbReference type="InterPro" id="IPR011009">
    <property type="entry name" value="Kinase-like_dom_sf"/>
</dbReference>
<dbReference type="Gene3D" id="2.90.10.10">
    <property type="entry name" value="Bulb-type lectin domain"/>
    <property type="match status" value="1"/>
</dbReference>
<dbReference type="CDD" id="cd00028">
    <property type="entry name" value="B_lectin"/>
    <property type="match status" value="1"/>
</dbReference>
<comment type="caution">
    <text evidence="16">The sequence shown here is derived from an EMBL/GenBank/DDBJ whole genome shotgun (WGS) entry which is preliminary data.</text>
</comment>
<dbReference type="SUPFAM" id="SSF56112">
    <property type="entry name" value="Protein kinase-like (PK-like)"/>
    <property type="match status" value="1"/>
</dbReference>
<dbReference type="PROSITE" id="PS50948">
    <property type="entry name" value="PAN"/>
    <property type="match status" value="1"/>
</dbReference>